<sequence>MTSFVLVIGSYVKRNNYGTSFDVVNFEKAKLPEISDLEVYVHSLQRIIEFCSRNKSDLDLNLEFGLFLMSVNLKYVLKKKRNSLPKDLDIILEKLVKDNDDLFDYFTYMFNKDQNPKDRSNKMITSLFLNETKWINRILEYDTRSTIFGNDDQFQVNERYGSIDEYIEDLNNIDSWVPTPDKCFTSLAQNPDYNLMSTSRCTLNEPCYNMIKKGSNFGYAMSHRLLLLVNARHGRGCYIFSNEKDRELAKNFCKMAYDEIKFVIEKRYDIIDLILELITLCALDGHPDFLRKDWMANSLRFQNNVGCFGVTVPTQFDVESTKHYEGSRKWTLSKKDQRIRGGYCNGHVTSVAAAALIIGSYVKRNNYGTRFDSPKLPEKSDLEVYVNSLQKIIEFCSQNKSDLDLNLVFGLFLMSVNLKYVLNNKHKSLPKDFDILLEKVVKDNDGLFDYFTNMLDKNQNPKDRSNKMKTCFESLAHNPDFNLMPSATCALNKLCYNMIKKGTNFGYPMSLRLLFITNARHGRGCYIFSMQKDRELAKKLCKMAYNEIKFVIEKRYDIIDLILELITLCALDGHPQFLRKDWMANFLRFQNKDGCFGVTVPSESDVKSNTQHEASKNWILLKTNQRIGGKYCNGHVTSVAAAALGAAIRYILETYY</sequence>
<dbReference type="GO" id="GO:0005829">
    <property type="term" value="C:cytosol"/>
    <property type="evidence" value="ECO:0007669"/>
    <property type="project" value="TreeGrafter"/>
</dbReference>
<proteinExistence type="predicted"/>
<dbReference type="Pfam" id="PF15882">
    <property type="entry name" value="DUF4735"/>
    <property type="match status" value="2"/>
</dbReference>
<reference evidence="1" key="2">
    <citation type="submission" date="2022-10" db="EMBL/GenBank/DDBJ databases">
        <authorList>
            <consortium name="ENA_rothamsted_submissions"/>
            <consortium name="culmorum"/>
            <person name="King R."/>
        </authorList>
    </citation>
    <scope>NUCLEOTIDE SEQUENCE</scope>
</reference>
<dbReference type="InterPro" id="IPR031751">
    <property type="entry name" value="DUF4735"/>
</dbReference>
<organism evidence="1 2">
    <name type="scientific">Diatraea saccharalis</name>
    <name type="common">sugarcane borer</name>
    <dbReference type="NCBI Taxonomy" id="40085"/>
    <lineage>
        <taxon>Eukaryota</taxon>
        <taxon>Metazoa</taxon>
        <taxon>Ecdysozoa</taxon>
        <taxon>Arthropoda</taxon>
        <taxon>Hexapoda</taxon>
        <taxon>Insecta</taxon>
        <taxon>Pterygota</taxon>
        <taxon>Neoptera</taxon>
        <taxon>Endopterygota</taxon>
        <taxon>Lepidoptera</taxon>
        <taxon>Glossata</taxon>
        <taxon>Ditrysia</taxon>
        <taxon>Pyraloidea</taxon>
        <taxon>Crambidae</taxon>
        <taxon>Crambinae</taxon>
        <taxon>Diatraea</taxon>
    </lineage>
</organism>
<reference evidence="1" key="1">
    <citation type="submission" date="2021-12" db="EMBL/GenBank/DDBJ databases">
        <authorList>
            <person name="King R."/>
        </authorList>
    </citation>
    <scope>NUCLEOTIDE SEQUENCE</scope>
</reference>
<accession>A0A9N9W6L1</accession>
<dbReference type="OrthoDB" id="5949187at2759"/>
<gene>
    <name evidence="1" type="ORF">DIATSA_LOCUS1416</name>
</gene>
<dbReference type="EMBL" id="OU893341">
    <property type="protein sequence ID" value="CAG9783226.1"/>
    <property type="molecule type" value="Genomic_DNA"/>
</dbReference>
<dbReference type="Proteomes" id="UP001153714">
    <property type="component" value="Chromosome 10"/>
</dbReference>
<keyword evidence="2" id="KW-1185">Reference proteome</keyword>
<name>A0A9N9W6L1_9NEOP</name>
<dbReference type="PANTHER" id="PTHR33539:SF1">
    <property type="entry name" value="UPF0764 PROTEIN C16ORF89"/>
    <property type="match status" value="1"/>
</dbReference>
<dbReference type="GO" id="GO:0016020">
    <property type="term" value="C:membrane"/>
    <property type="evidence" value="ECO:0007669"/>
    <property type="project" value="TreeGrafter"/>
</dbReference>
<dbReference type="PANTHER" id="PTHR33539">
    <property type="entry name" value="UPF0764 PROTEIN C16ORF89"/>
    <property type="match status" value="1"/>
</dbReference>
<evidence type="ECO:0000313" key="1">
    <source>
        <dbReference type="EMBL" id="CAG9783226.1"/>
    </source>
</evidence>
<evidence type="ECO:0000313" key="2">
    <source>
        <dbReference type="Proteomes" id="UP001153714"/>
    </source>
</evidence>
<dbReference type="AlphaFoldDB" id="A0A9N9W6L1"/>
<protein>
    <submittedName>
        <fullName evidence="1">Uncharacterized protein</fullName>
    </submittedName>
</protein>